<dbReference type="Pfam" id="PF00288">
    <property type="entry name" value="GHMP_kinases_N"/>
    <property type="match status" value="1"/>
</dbReference>
<dbReference type="InterPro" id="IPR013750">
    <property type="entry name" value="GHMP_kinase_C_dom"/>
</dbReference>
<evidence type="ECO:0000313" key="12">
    <source>
        <dbReference type="EMBL" id="NHC15348.1"/>
    </source>
</evidence>
<feature type="active site" evidence="9">
    <location>
        <position position="12"/>
    </location>
</feature>
<evidence type="ECO:0000256" key="7">
    <source>
        <dbReference type="ARBA" id="ARBA00022840"/>
    </source>
</evidence>
<dbReference type="NCBIfam" id="NF002870">
    <property type="entry name" value="PRK03188.1"/>
    <property type="match status" value="1"/>
</dbReference>
<dbReference type="RefSeq" id="WP_166283667.1">
    <property type="nucleotide sequence ID" value="NZ_JAANNP010000025.1"/>
</dbReference>
<dbReference type="InterPro" id="IPR036554">
    <property type="entry name" value="GHMP_kinase_C_sf"/>
</dbReference>
<dbReference type="InterPro" id="IPR020568">
    <property type="entry name" value="Ribosomal_Su5_D2-typ_SF"/>
</dbReference>
<evidence type="ECO:0000256" key="4">
    <source>
        <dbReference type="ARBA" id="ARBA00022679"/>
    </source>
</evidence>
<evidence type="ECO:0000256" key="3">
    <source>
        <dbReference type="ARBA" id="ARBA00017473"/>
    </source>
</evidence>
<dbReference type="NCBIfam" id="TIGR00154">
    <property type="entry name" value="ispE"/>
    <property type="match status" value="1"/>
</dbReference>
<keyword evidence="6 9" id="KW-0418">Kinase</keyword>
<dbReference type="InterPro" id="IPR014721">
    <property type="entry name" value="Ribsml_uS5_D2-typ_fold_subgr"/>
</dbReference>
<dbReference type="EMBL" id="JAANNP010000025">
    <property type="protein sequence ID" value="NHC15348.1"/>
    <property type="molecule type" value="Genomic_DNA"/>
</dbReference>
<evidence type="ECO:0000256" key="2">
    <source>
        <dbReference type="ARBA" id="ARBA00012052"/>
    </source>
</evidence>
<comment type="similarity">
    <text evidence="1 9">Belongs to the GHMP kinase family. IspE subfamily.</text>
</comment>
<comment type="pathway">
    <text evidence="9">Isoprenoid biosynthesis; isopentenyl diphosphate biosynthesis via DXP pathway; isopentenyl diphosphate from 1-deoxy-D-xylulose 5-phosphate: step 3/6.</text>
</comment>
<feature type="domain" description="GHMP kinase C-terminal" evidence="11">
    <location>
        <begin position="206"/>
        <end position="277"/>
    </location>
</feature>
<gene>
    <name evidence="9" type="primary">ispE</name>
    <name evidence="12" type="ORF">G9H71_16320</name>
</gene>
<dbReference type="InterPro" id="IPR004424">
    <property type="entry name" value="IspE"/>
</dbReference>
<dbReference type="GO" id="GO:0050515">
    <property type="term" value="F:4-(cytidine 5'-diphospho)-2-C-methyl-D-erythritol kinase activity"/>
    <property type="evidence" value="ECO:0007669"/>
    <property type="project" value="UniProtKB-EC"/>
</dbReference>
<comment type="catalytic activity">
    <reaction evidence="9">
        <text>4-CDP-2-C-methyl-D-erythritol + ATP = 4-CDP-2-C-methyl-D-erythritol 2-phosphate + ADP + H(+)</text>
        <dbReference type="Rhea" id="RHEA:18437"/>
        <dbReference type="ChEBI" id="CHEBI:15378"/>
        <dbReference type="ChEBI" id="CHEBI:30616"/>
        <dbReference type="ChEBI" id="CHEBI:57823"/>
        <dbReference type="ChEBI" id="CHEBI:57919"/>
        <dbReference type="ChEBI" id="CHEBI:456216"/>
        <dbReference type="EC" id="2.7.1.148"/>
    </reaction>
</comment>
<feature type="active site" evidence="9">
    <location>
        <position position="139"/>
    </location>
</feature>
<proteinExistence type="inferred from homology"/>
<dbReference type="Gene3D" id="3.30.70.890">
    <property type="entry name" value="GHMP kinase, C-terminal domain"/>
    <property type="match status" value="1"/>
</dbReference>
<keyword evidence="4 9" id="KW-0808">Transferase</keyword>
<keyword evidence="13" id="KW-1185">Reference proteome</keyword>
<sequence>MGRRVRVRVPAKVNLQLAVGPLREDGYHGVVTVYQAVGLYDEVTVEAADGLEVVVTGDETVGVPADATNLAAKAAALLAREGGRAPDVRITLRKGIPVAGGMAGGSADAAGALVACNALWELGLDADRLAAHAAALGSDVPFSLTGGTALGVGRGERLTAVLSQGSFTWVFALAEGGLSTPSVYAECDRLRAGAPVPEPAVSDALLSALRAGSVSGVGAALDNDLQAAAVSLHPGLHAVLEAGRRSAVGGLVSGSGPTCAFLAADREAAARIVHDLEAVEGVRGVRTASAPAHGARLLDPQGA</sequence>
<evidence type="ECO:0000256" key="5">
    <source>
        <dbReference type="ARBA" id="ARBA00022741"/>
    </source>
</evidence>
<dbReference type="PANTHER" id="PTHR43527:SF2">
    <property type="entry name" value="4-DIPHOSPHOCYTIDYL-2-C-METHYL-D-ERYTHRITOL KINASE, CHLOROPLASTIC"/>
    <property type="match status" value="1"/>
</dbReference>
<dbReference type="Pfam" id="PF08544">
    <property type="entry name" value="GHMP_kinases_C"/>
    <property type="match status" value="1"/>
</dbReference>
<evidence type="ECO:0000256" key="1">
    <source>
        <dbReference type="ARBA" id="ARBA00009684"/>
    </source>
</evidence>
<evidence type="ECO:0000256" key="6">
    <source>
        <dbReference type="ARBA" id="ARBA00022777"/>
    </source>
</evidence>
<comment type="caution">
    <text evidence="12">The sequence shown here is derived from an EMBL/GenBank/DDBJ whole genome shotgun (WGS) entry which is preliminary data.</text>
</comment>
<evidence type="ECO:0000259" key="11">
    <source>
        <dbReference type="Pfam" id="PF08544"/>
    </source>
</evidence>
<evidence type="ECO:0000259" key="10">
    <source>
        <dbReference type="Pfam" id="PF00288"/>
    </source>
</evidence>
<dbReference type="HAMAP" id="MF_00061">
    <property type="entry name" value="IspE"/>
    <property type="match status" value="1"/>
</dbReference>
<protein>
    <recommendedName>
        <fullName evidence="3 9">4-diphosphocytidyl-2-C-methyl-D-erythritol kinase</fullName>
        <shortName evidence="9">CMK</shortName>
        <ecNumber evidence="2 9">2.7.1.148</ecNumber>
    </recommendedName>
    <alternativeName>
        <fullName evidence="8 9">4-(cytidine-5'-diphospho)-2-C-methyl-D-erythritol kinase</fullName>
    </alternativeName>
</protein>
<keyword evidence="5 9" id="KW-0547">Nucleotide-binding</keyword>
<name>A0ABX0H1N1_9ACTN</name>
<dbReference type="PANTHER" id="PTHR43527">
    <property type="entry name" value="4-DIPHOSPHOCYTIDYL-2-C-METHYL-D-ERYTHRITOL KINASE, CHLOROPLASTIC"/>
    <property type="match status" value="1"/>
</dbReference>
<reference evidence="12 13" key="1">
    <citation type="submission" date="2020-03" db="EMBL/GenBank/DDBJ databases">
        <title>Two novel Motilibacter sp.</title>
        <authorList>
            <person name="Liu S."/>
        </authorList>
    </citation>
    <scope>NUCLEOTIDE SEQUENCE [LARGE SCALE GENOMIC DNA]</scope>
    <source>
        <strain evidence="12 13">E257</strain>
    </source>
</reference>
<feature type="domain" description="GHMP kinase N-terminal" evidence="10">
    <location>
        <begin position="69"/>
        <end position="147"/>
    </location>
</feature>
<dbReference type="SUPFAM" id="SSF55060">
    <property type="entry name" value="GHMP Kinase, C-terminal domain"/>
    <property type="match status" value="1"/>
</dbReference>
<accession>A0ABX0H1N1</accession>
<evidence type="ECO:0000256" key="8">
    <source>
        <dbReference type="ARBA" id="ARBA00032554"/>
    </source>
</evidence>
<comment type="function">
    <text evidence="9">Catalyzes the phosphorylation of the position 2 hydroxy group of 4-diphosphocytidyl-2C-methyl-D-erythritol.</text>
</comment>
<dbReference type="SUPFAM" id="SSF54211">
    <property type="entry name" value="Ribosomal protein S5 domain 2-like"/>
    <property type="match status" value="1"/>
</dbReference>
<dbReference type="InterPro" id="IPR006204">
    <property type="entry name" value="GHMP_kinase_N_dom"/>
</dbReference>
<keyword evidence="7 9" id="KW-0067">ATP-binding</keyword>
<evidence type="ECO:0000256" key="9">
    <source>
        <dbReference type="HAMAP-Rule" id="MF_00061"/>
    </source>
</evidence>
<dbReference type="Proteomes" id="UP000800981">
    <property type="component" value="Unassembled WGS sequence"/>
</dbReference>
<dbReference type="Gene3D" id="3.30.230.10">
    <property type="match status" value="1"/>
</dbReference>
<keyword evidence="9" id="KW-0414">Isoprene biosynthesis</keyword>
<dbReference type="EC" id="2.7.1.148" evidence="2 9"/>
<organism evidence="12 13">
    <name type="scientific">Motilibacter deserti</name>
    <dbReference type="NCBI Taxonomy" id="2714956"/>
    <lineage>
        <taxon>Bacteria</taxon>
        <taxon>Bacillati</taxon>
        <taxon>Actinomycetota</taxon>
        <taxon>Actinomycetes</taxon>
        <taxon>Motilibacterales</taxon>
        <taxon>Motilibacteraceae</taxon>
        <taxon>Motilibacter</taxon>
    </lineage>
</organism>
<evidence type="ECO:0000313" key="13">
    <source>
        <dbReference type="Proteomes" id="UP000800981"/>
    </source>
</evidence>
<feature type="binding site" evidence="9">
    <location>
        <begin position="97"/>
        <end position="107"/>
    </location>
    <ligand>
        <name>ATP</name>
        <dbReference type="ChEBI" id="CHEBI:30616"/>
    </ligand>
</feature>
<dbReference type="PIRSF" id="PIRSF010376">
    <property type="entry name" value="IspE"/>
    <property type="match status" value="1"/>
</dbReference>